<dbReference type="EMBL" id="BPLR01008350">
    <property type="protein sequence ID" value="GIY24091.1"/>
    <property type="molecule type" value="Genomic_DNA"/>
</dbReference>
<gene>
    <name evidence="1" type="ORF">CEXT_645131</name>
</gene>
<evidence type="ECO:0000313" key="1">
    <source>
        <dbReference type="EMBL" id="GIY24091.1"/>
    </source>
</evidence>
<protein>
    <submittedName>
        <fullName evidence="1">Uncharacterized protein</fullName>
    </submittedName>
</protein>
<sequence>MLSNDFNERSRTSIQTPAIVCRTPPPLPSNEKFHLQKRCMAAGLNRVINRAGGNVLDAASIRSEDFALFSQKVLNKILKITVECRRINDLLDEGSGKSVCTQRRIVWRNLN</sequence>
<accession>A0AAV4RT14</accession>
<proteinExistence type="predicted"/>
<dbReference type="Proteomes" id="UP001054945">
    <property type="component" value="Unassembled WGS sequence"/>
</dbReference>
<comment type="caution">
    <text evidence="1">The sequence shown here is derived from an EMBL/GenBank/DDBJ whole genome shotgun (WGS) entry which is preliminary data.</text>
</comment>
<organism evidence="1 2">
    <name type="scientific">Caerostris extrusa</name>
    <name type="common">Bark spider</name>
    <name type="synonym">Caerostris bankana</name>
    <dbReference type="NCBI Taxonomy" id="172846"/>
    <lineage>
        <taxon>Eukaryota</taxon>
        <taxon>Metazoa</taxon>
        <taxon>Ecdysozoa</taxon>
        <taxon>Arthropoda</taxon>
        <taxon>Chelicerata</taxon>
        <taxon>Arachnida</taxon>
        <taxon>Araneae</taxon>
        <taxon>Araneomorphae</taxon>
        <taxon>Entelegynae</taxon>
        <taxon>Araneoidea</taxon>
        <taxon>Araneidae</taxon>
        <taxon>Caerostris</taxon>
    </lineage>
</organism>
<name>A0AAV4RT14_CAEEX</name>
<evidence type="ECO:0000313" key="2">
    <source>
        <dbReference type="Proteomes" id="UP001054945"/>
    </source>
</evidence>
<dbReference type="AlphaFoldDB" id="A0AAV4RT14"/>
<keyword evidence="2" id="KW-1185">Reference proteome</keyword>
<reference evidence="1 2" key="1">
    <citation type="submission" date="2021-06" db="EMBL/GenBank/DDBJ databases">
        <title>Caerostris extrusa draft genome.</title>
        <authorList>
            <person name="Kono N."/>
            <person name="Arakawa K."/>
        </authorList>
    </citation>
    <scope>NUCLEOTIDE SEQUENCE [LARGE SCALE GENOMIC DNA]</scope>
</reference>